<dbReference type="RefSeq" id="WP_207229958.1">
    <property type="nucleotide sequence ID" value="NZ_SHKY01000001.1"/>
</dbReference>
<dbReference type="SUPFAM" id="SSF51735">
    <property type="entry name" value="NAD(P)-binding Rossmann-fold domains"/>
    <property type="match status" value="1"/>
</dbReference>
<evidence type="ECO:0000259" key="3">
    <source>
        <dbReference type="Pfam" id="PF01232"/>
    </source>
</evidence>
<feature type="domain" description="Mannitol dehydrogenase N-terminal" evidence="3">
    <location>
        <begin position="33"/>
        <end position="285"/>
    </location>
</feature>
<accession>A0A4Q7ZQL7</accession>
<dbReference type="AlphaFoldDB" id="A0A4Q7ZQL7"/>
<keyword evidence="6" id="KW-1185">Reference proteome</keyword>
<evidence type="ECO:0000256" key="1">
    <source>
        <dbReference type="ARBA" id="ARBA00023002"/>
    </source>
</evidence>
<evidence type="ECO:0000256" key="2">
    <source>
        <dbReference type="ARBA" id="ARBA00048615"/>
    </source>
</evidence>
<dbReference type="PANTHER" id="PTHR43362">
    <property type="entry name" value="MANNITOL DEHYDROGENASE DSF1-RELATED"/>
    <property type="match status" value="1"/>
</dbReference>
<dbReference type="InterPro" id="IPR013118">
    <property type="entry name" value="Mannitol_DH_C"/>
</dbReference>
<dbReference type="Pfam" id="PF08125">
    <property type="entry name" value="Mannitol_dh_C"/>
    <property type="match status" value="1"/>
</dbReference>
<dbReference type="PANTHER" id="PTHR43362:SF1">
    <property type="entry name" value="MANNITOL DEHYDROGENASE 2-RELATED"/>
    <property type="match status" value="1"/>
</dbReference>
<name>A0A4Q7ZQL7_9ACTN</name>
<evidence type="ECO:0000259" key="4">
    <source>
        <dbReference type="Pfam" id="PF08125"/>
    </source>
</evidence>
<dbReference type="Gene3D" id="1.10.1040.10">
    <property type="entry name" value="N-(1-d-carboxylethyl)-l-norvaline Dehydrogenase, domain 2"/>
    <property type="match status" value="1"/>
</dbReference>
<dbReference type="Gene3D" id="3.40.50.720">
    <property type="entry name" value="NAD(P)-binding Rossmann-like Domain"/>
    <property type="match status" value="1"/>
</dbReference>
<comment type="caution">
    <text evidence="5">The sequence shown here is derived from an EMBL/GenBank/DDBJ whole genome shotgun (WGS) entry which is preliminary data.</text>
</comment>
<dbReference type="GO" id="GO:0008926">
    <property type="term" value="F:mannitol-1-phosphate 5-dehydrogenase activity"/>
    <property type="evidence" value="ECO:0007669"/>
    <property type="project" value="UniProtKB-EC"/>
</dbReference>
<dbReference type="Proteomes" id="UP000292564">
    <property type="component" value="Unassembled WGS sequence"/>
</dbReference>
<dbReference type="InterPro" id="IPR013131">
    <property type="entry name" value="Mannitol_DH_N"/>
</dbReference>
<dbReference type="EMBL" id="SHKY01000001">
    <property type="protein sequence ID" value="RZU53418.1"/>
    <property type="molecule type" value="Genomic_DNA"/>
</dbReference>
<dbReference type="InterPro" id="IPR050988">
    <property type="entry name" value="Mannitol_DH/Oxidoreductase"/>
</dbReference>
<evidence type="ECO:0000313" key="5">
    <source>
        <dbReference type="EMBL" id="RZU53418.1"/>
    </source>
</evidence>
<dbReference type="InterPro" id="IPR000669">
    <property type="entry name" value="Mannitol_DH"/>
</dbReference>
<comment type="catalytic activity">
    <reaction evidence="2">
        <text>D-mannitol 1-phosphate + NAD(+) = beta-D-fructose 6-phosphate + NADH + H(+)</text>
        <dbReference type="Rhea" id="RHEA:19661"/>
        <dbReference type="ChEBI" id="CHEBI:15378"/>
        <dbReference type="ChEBI" id="CHEBI:57540"/>
        <dbReference type="ChEBI" id="CHEBI:57634"/>
        <dbReference type="ChEBI" id="CHEBI:57945"/>
        <dbReference type="ChEBI" id="CHEBI:61381"/>
        <dbReference type="EC" id="1.1.1.17"/>
    </reaction>
</comment>
<keyword evidence="1" id="KW-0560">Oxidoreductase</keyword>
<dbReference type="InterPro" id="IPR036291">
    <property type="entry name" value="NAD(P)-bd_dom_sf"/>
</dbReference>
<proteinExistence type="predicted"/>
<gene>
    <name evidence="5" type="ORF">EV385_5343</name>
</gene>
<feature type="domain" description="Mannitol dehydrogenase C-terminal" evidence="4">
    <location>
        <begin position="294"/>
        <end position="490"/>
    </location>
</feature>
<sequence length="507" mass="53534">MSVPPRLSMATLPSAAGAGMRAPRIDPAALDIGIVHLGIGAFHRAHQAVYTEDALAAAGESDWGICGVTQRSAHVRDQLVPQDGLYTVLQRGTGAREPRLVGSVRQVLATTEDDVVARLADPAVRVVTLTVTEKGYRLDRHGEPDLRDAGVRADLAGHAGAGHRPRTVVGTLVSALARRRAGHGRGLSLVSCDNLPGNGSVLRKLVTGFCAALPAPGGEDLAAWVAREVSFPSTVVDRMVPTTRSGDRDEIARTFGVTDAAVVVAEPFRQWVVQDDFAAGRPAWDRAGALLTADVTPYEAVKLRLLNAAHSLLAYTGALAGHETIAAAVADPELAAAAAALMVHDASPTLRPPAGLELSGYCDAVLRRFANPALGHRTLQVAADGSLKLPIRVLGTVRDRLAAGTEPTWAALAVAAWMVLLVRGRTDDDRVLAVEDPMLGHLRTQLGRLCDRPRPHDAARIVAVLLGVTEIFGDDLPAHPVFRDLLTAHVARLLTPTPRRPSRSAGS</sequence>
<protein>
    <submittedName>
        <fullName evidence="5">Fructuronate reductase</fullName>
    </submittedName>
</protein>
<dbReference type="InterPro" id="IPR008927">
    <property type="entry name" value="6-PGluconate_DH-like_C_sf"/>
</dbReference>
<dbReference type="SUPFAM" id="SSF48179">
    <property type="entry name" value="6-phosphogluconate dehydrogenase C-terminal domain-like"/>
    <property type="match status" value="1"/>
</dbReference>
<dbReference type="PRINTS" id="PR00084">
    <property type="entry name" value="MTLDHDRGNASE"/>
</dbReference>
<organism evidence="5 6">
    <name type="scientific">Krasilnikovia cinnamomea</name>
    <dbReference type="NCBI Taxonomy" id="349313"/>
    <lineage>
        <taxon>Bacteria</taxon>
        <taxon>Bacillati</taxon>
        <taxon>Actinomycetota</taxon>
        <taxon>Actinomycetes</taxon>
        <taxon>Micromonosporales</taxon>
        <taxon>Micromonosporaceae</taxon>
        <taxon>Krasilnikovia</taxon>
    </lineage>
</organism>
<reference evidence="5 6" key="1">
    <citation type="submission" date="2019-02" db="EMBL/GenBank/DDBJ databases">
        <title>Sequencing the genomes of 1000 actinobacteria strains.</title>
        <authorList>
            <person name="Klenk H.-P."/>
        </authorList>
    </citation>
    <scope>NUCLEOTIDE SEQUENCE [LARGE SCALE GENOMIC DNA]</scope>
    <source>
        <strain evidence="5 6">DSM 45162</strain>
    </source>
</reference>
<evidence type="ECO:0000313" key="6">
    <source>
        <dbReference type="Proteomes" id="UP000292564"/>
    </source>
</evidence>
<dbReference type="Pfam" id="PF01232">
    <property type="entry name" value="Mannitol_dh"/>
    <property type="match status" value="1"/>
</dbReference>
<dbReference type="InterPro" id="IPR013328">
    <property type="entry name" value="6PGD_dom2"/>
</dbReference>